<feature type="compositionally biased region" description="Basic and acidic residues" evidence="6">
    <location>
        <begin position="195"/>
        <end position="204"/>
    </location>
</feature>
<dbReference type="InterPro" id="IPR029063">
    <property type="entry name" value="SAM-dependent_MTases_sf"/>
</dbReference>
<dbReference type="GO" id="GO:0032259">
    <property type="term" value="P:methylation"/>
    <property type="evidence" value="ECO:0007669"/>
    <property type="project" value="UniProtKB-KW"/>
</dbReference>
<keyword evidence="5" id="KW-0949">S-adenosyl-L-methionine</keyword>
<evidence type="ECO:0000256" key="1">
    <source>
        <dbReference type="ARBA" id="ARBA00010086"/>
    </source>
</evidence>
<organism evidence="7 8">
    <name type="scientific">Dorcoceras hygrometricum</name>
    <dbReference type="NCBI Taxonomy" id="472368"/>
    <lineage>
        <taxon>Eukaryota</taxon>
        <taxon>Viridiplantae</taxon>
        <taxon>Streptophyta</taxon>
        <taxon>Embryophyta</taxon>
        <taxon>Tracheophyta</taxon>
        <taxon>Spermatophyta</taxon>
        <taxon>Magnoliopsida</taxon>
        <taxon>eudicotyledons</taxon>
        <taxon>Gunneridae</taxon>
        <taxon>Pentapetalae</taxon>
        <taxon>asterids</taxon>
        <taxon>lamiids</taxon>
        <taxon>Lamiales</taxon>
        <taxon>Gesneriaceae</taxon>
        <taxon>Didymocarpoideae</taxon>
        <taxon>Trichosporeae</taxon>
        <taxon>Loxocarpinae</taxon>
        <taxon>Dorcoceras</taxon>
    </lineage>
</organism>
<sequence>MIFFGKGTCLFGLAQFLLDPAHIHKNDREILLSRSNFSRKGKEMSKTEDEELRRRKLEEALEVKSLRRIISAYLNYPEAAEEDIRRYERCFRRLPPAHKALLPHIPFKYQKLRWCISQNSYFIFEMLKAFEPPIDLNQDIENFEDQNMTNDNRLLSDKMKLPSLSGGKCGNPHSWAEIGDGKGHNGEYRPLNRKIVPEEKKIESSNENAGNCSIRSQCKTNAENSDNPRSSSMLDCDGHASSSPPDWLDPSFQFHVPLVDVDKVRCIIRNIVRDWAAEGQRERDECYKPILKELQRLFPHRSKESPPTCLVPGAGLGRLALEISCLGFISQGNEFSYYMMICSSFILNQSQVANEWRIYPWIHSNCNSLSDDDQLRPVSIPDIHPASAGITEGFSMCGGDFVEVYNDPSQVGAWDAVVTCFFLDTAHNIVEYIEIISRILKDGGVWINLGPLLYHFADTYNQDDEMSIELSLEDVKRVSCHYGFEIQKESMIETTYTTNPRSMMQNQYSAAFWTMHKIPAAPRTAGNNLPLL</sequence>
<evidence type="ECO:0000313" key="7">
    <source>
        <dbReference type="EMBL" id="KZV47593.1"/>
    </source>
</evidence>
<evidence type="ECO:0000313" key="8">
    <source>
        <dbReference type="Proteomes" id="UP000250235"/>
    </source>
</evidence>
<keyword evidence="4" id="KW-0808">Transferase</keyword>
<dbReference type="AlphaFoldDB" id="A0A2Z7CLF9"/>
<dbReference type="Pfam" id="PF07942">
    <property type="entry name" value="CARME"/>
    <property type="match status" value="1"/>
</dbReference>
<evidence type="ECO:0000256" key="5">
    <source>
        <dbReference type="ARBA" id="ARBA00022691"/>
    </source>
</evidence>
<dbReference type="OrthoDB" id="978at2759"/>
<feature type="compositionally biased region" description="Polar residues" evidence="6">
    <location>
        <begin position="205"/>
        <end position="233"/>
    </location>
</feature>
<dbReference type="InterPro" id="IPR012901">
    <property type="entry name" value="CARME"/>
</dbReference>
<keyword evidence="3" id="KW-0489">Methyltransferase</keyword>
<dbReference type="PANTHER" id="PTHR12303">
    <property type="entry name" value="CARNOSINE N-METHYLTRANSFERASE"/>
    <property type="match status" value="1"/>
</dbReference>
<dbReference type="GO" id="GO:0030735">
    <property type="term" value="F:carnosine N-methyltransferase activity"/>
    <property type="evidence" value="ECO:0007669"/>
    <property type="project" value="UniProtKB-EC"/>
</dbReference>
<evidence type="ECO:0000256" key="2">
    <source>
        <dbReference type="ARBA" id="ARBA00012003"/>
    </source>
</evidence>
<dbReference type="Proteomes" id="UP000250235">
    <property type="component" value="Unassembled WGS sequence"/>
</dbReference>
<gene>
    <name evidence="7" type="ORF">F511_12862</name>
</gene>
<protein>
    <recommendedName>
        <fullName evidence="2">carnosine N-methyltransferase</fullName>
        <ecNumber evidence="2">2.1.1.22</ecNumber>
    </recommendedName>
</protein>
<dbReference type="EC" id="2.1.1.22" evidence="2"/>
<keyword evidence="8" id="KW-1185">Reference proteome</keyword>
<proteinExistence type="inferred from homology"/>
<feature type="region of interest" description="Disordered" evidence="6">
    <location>
        <begin position="180"/>
        <end position="240"/>
    </location>
</feature>
<dbReference type="SUPFAM" id="SSF53335">
    <property type="entry name" value="S-adenosyl-L-methionine-dependent methyltransferases"/>
    <property type="match status" value="1"/>
</dbReference>
<dbReference type="EMBL" id="KQ995246">
    <property type="protein sequence ID" value="KZV47593.1"/>
    <property type="molecule type" value="Genomic_DNA"/>
</dbReference>
<dbReference type="PANTHER" id="PTHR12303:SF6">
    <property type="entry name" value="CARNOSINE N-METHYLTRANSFERASE"/>
    <property type="match status" value="1"/>
</dbReference>
<evidence type="ECO:0000256" key="4">
    <source>
        <dbReference type="ARBA" id="ARBA00022679"/>
    </source>
</evidence>
<evidence type="ECO:0000256" key="6">
    <source>
        <dbReference type="SAM" id="MobiDB-lite"/>
    </source>
</evidence>
<reference evidence="7 8" key="1">
    <citation type="journal article" date="2015" name="Proc. Natl. Acad. Sci. U.S.A.">
        <title>The resurrection genome of Boea hygrometrica: A blueprint for survival of dehydration.</title>
        <authorList>
            <person name="Xiao L."/>
            <person name="Yang G."/>
            <person name="Zhang L."/>
            <person name="Yang X."/>
            <person name="Zhao S."/>
            <person name="Ji Z."/>
            <person name="Zhou Q."/>
            <person name="Hu M."/>
            <person name="Wang Y."/>
            <person name="Chen M."/>
            <person name="Xu Y."/>
            <person name="Jin H."/>
            <person name="Xiao X."/>
            <person name="Hu G."/>
            <person name="Bao F."/>
            <person name="Hu Y."/>
            <person name="Wan P."/>
            <person name="Li L."/>
            <person name="Deng X."/>
            <person name="Kuang T."/>
            <person name="Xiang C."/>
            <person name="Zhu J.K."/>
            <person name="Oliver M.J."/>
            <person name="He Y."/>
        </authorList>
    </citation>
    <scope>NUCLEOTIDE SEQUENCE [LARGE SCALE GENOMIC DNA]</scope>
    <source>
        <strain evidence="8">cv. XS01</strain>
    </source>
</reference>
<comment type="similarity">
    <text evidence="1">Belongs to the carnosine N-methyltransferase family.</text>
</comment>
<name>A0A2Z7CLF9_9LAMI</name>
<dbReference type="SMART" id="SM01296">
    <property type="entry name" value="N2227"/>
    <property type="match status" value="1"/>
</dbReference>
<dbReference type="Gene3D" id="3.40.50.150">
    <property type="entry name" value="Vaccinia Virus protein VP39"/>
    <property type="match status" value="1"/>
</dbReference>
<evidence type="ECO:0000256" key="3">
    <source>
        <dbReference type="ARBA" id="ARBA00022603"/>
    </source>
</evidence>
<accession>A0A2Z7CLF9</accession>